<evidence type="ECO:0000256" key="2">
    <source>
        <dbReference type="ARBA" id="ARBA00022448"/>
    </source>
</evidence>
<organism evidence="8 9">
    <name type="scientific">Marinigracilibium pacificum</name>
    <dbReference type="NCBI Taxonomy" id="2729599"/>
    <lineage>
        <taxon>Bacteria</taxon>
        <taxon>Pseudomonadati</taxon>
        <taxon>Bacteroidota</taxon>
        <taxon>Cytophagia</taxon>
        <taxon>Cytophagales</taxon>
        <taxon>Flammeovirgaceae</taxon>
        <taxon>Marinigracilibium</taxon>
    </lineage>
</organism>
<keyword evidence="3 7" id="KW-0812">Transmembrane</keyword>
<feature type="transmembrane region" description="Helical" evidence="7">
    <location>
        <begin position="39"/>
        <end position="60"/>
    </location>
</feature>
<evidence type="ECO:0000256" key="1">
    <source>
        <dbReference type="ARBA" id="ARBA00004141"/>
    </source>
</evidence>
<evidence type="ECO:0000256" key="7">
    <source>
        <dbReference type="SAM" id="Phobius"/>
    </source>
</evidence>
<accession>A0A848IRX2</accession>
<feature type="transmembrane region" description="Helical" evidence="7">
    <location>
        <begin position="155"/>
        <end position="172"/>
    </location>
</feature>
<dbReference type="GO" id="GO:0034755">
    <property type="term" value="P:iron ion transmembrane transport"/>
    <property type="evidence" value="ECO:0007669"/>
    <property type="project" value="TreeGrafter"/>
</dbReference>
<evidence type="ECO:0000313" key="9">
    <source>
        <dbReference type="Proteomes" id="UP000559010"/>
    </source>
</evidence>
<dbReference type="GO" id="GO:0005886">
    <property type="term" value="C:plasma membrane"/>
    <property type="evidence" value="ECO:0007669"/>
    <property type="project" value="TreeGrafter"/>
</dbReference>
<feature type="transmembrane region" description="Helical" evidence="7">
    <location>
        <begin position="192"/>
        <end position="212"/>
    </location>
</feature>
<dbReference type="GO" id="GO:0015086">
    <property type="term" value="F:cadmium ion transmembrane transporter activity"/>
    <property type="evidence" value="ECO:0007669"/>
    <property type="project" value="TreeGrafter"/>
</dbReference>
<evidence type="ECO:0000256" key="5">
    <source>
        <dbReference type="ARBA" id="ARBA00022989"/>
    </source>
</evidence>
<evidence type="ECO:0000256" key="3">
    <source>
        <dbReference type="ARBA" id="ARBA00022692"/>
    </source>
</evidence>
<dbReference type="Proteomes" id="UP000559010">
    <property type="component" value="Unassembled WGS sequence"/>
</dbReference>
<feature type="transmembrane region" description="Helical" evidence="7">
    <location>
        <begin position="233"/>
        <end position="254"/>
    </location>
</feature>
<dbReference type="Pfam" id="PF01566">
    <property type="entry name" value="Nramp"/>
    <property type="match status" value="1"/>
</dbReference>
<dbReference type="EMBL" id="JABBNU010000001">
    <property type="protein sequence ID" value="NMM47213.1"/>
    <property type="molecule type" value="Genomic_DNA"/>
</dbReference>
<gene>
    <name evidence="8" type="ORF">HH304_02305</name>
</gene>
<keyword evidence="2" id="KW-0813">Transport</keyword>
<comment type="subcellular location">
    <subcellularLocation>
        <location evidence="1">Membrane</location>
        <topology evidence="1">Multi-pass membrane protein</topology>
    </subcellularLocation>
</comment>
<keyword evidence="6 7" id="KW-0472">Membrane</keyword>
<feature type="transmembrane region" description="Helical" evidence="7">
    <location>
        <begin position="284"/>
        <end position="304"/>
    </location>
</feature>
<dbReference type="PANTHER" id="PTHR11706">
    <property type="entry name" value="SOLUTE CARRIER PROTEIN FAMILY 11 MEMBER"/>
    <property type="match status" value="1"/>
</dbReference>
<dbReference type="PANTHER" id="PTHR11706:SF33">
    <property type="entry name" value="NATURAL RESISTANCE-ASSOCIATED MACROPHAGE PROTEIN 2"/>
    <property type="match status" value="1"/>
</dbReference>
<dbReference type="RefSeq" id="WP_169677822.1">
    <property type="nucleotide sequence ID" value="NZ_JABBNU010000001.1"/>
</dbReference>
<protein>
    <submittedName>
        <fullName evidence="8">Nramp family divalent metal transporter</fullName>
    </submittedName>
</protein>
<evidence type="ECO:0000256" key="6">
    <source>
        <dbReference type="ARBA" id="ARBA00023136"/>
    </source>
</evidence>
<evidence type="ECO:0000256" key="4">
    <source>
        <dbReference type="ARBA" id="ARBA00022847"/>
    </source>
</evidence>
<keyword evidence="9" id="KW-1185">Reference proteome</keyword>
<proteinExistence type="predicted"/>
<sequence length="412" mass="43826">MSYLSEWFKRSGPGALVAAAFIGPGTVTTASVAGASFGYTLLWALVFSIIATLTVQEMAIRLGIVGKLGVGQAIRKKSGGKIIKVLASALIFSAIIVGNTAYEGGNLRGATIGFSTWNFSIGGLTINFFFLLAVVIGFSFLFFGRISYIEKVMTVFVGLMGLIFISTAIFISPDWGQVLKGMFMPEAKEGSTAIVVGLIGTTVVPYNIFLHANSSKNKWQNAEDLSAARKDSLISILIGGLITFAIVITSSVAYEASGHQLLDKSSIDLGLQLEPLLGSYSSTFIGLGLFFAGLSSAVTAPLAAAYTGSEIFNFPNDNRSSRFRLIWIMVFVIGCLLSISGIDSIGLILFAQAANGLLLPIVVGFLLWVMNSSKILGDFKNGIWSNLLGGLVFLISLYLGYNSLSGVFQQLQ</sequence>
<evidence type="ECO:0000313" key="8">
    <source>
        <dbReference type="EMBL" id="NMM47213.1"/>
    </source>
</evidence>
<dbReference type="InterPro" id="IPR001046">
    <property type="entry name" value="NRAMP_fam"/>
</dbReference>
<reference evidence="8 9" key="1">
    <citation type="submission" date="2020-04" db="EMBL/GenBank/DDBJ databases">
        <title>Flammeovirgaceae bacterium KN852 isolated from deep sea.</title>
        <authorList>
            <person name="Zhang D.-C."/>
        </authorList>
    </citation>
    <scope>NUCLEOTIDE SEQUENCE [LARGE SCALE GENOMIC DNA]</scope>
    <source>
        <strain evidence="8 9">KN852</strain>
    </source>
</reference>
<dbReference type="GO" id="GO:0015293">
    <property type="term" value="F:symporter activity"/>
    <property type="evidence" value="ECO:0007669"/>
    <property type="project" value="UniProtKB-KW"/>
</dbReference>
<keyword evidence="4" id="KW-0769">Symport</keyword>
<dbReference type="NCBIfam" id="NF037982">
    <property type="entry name" value="Nramp_1"/>
    <property type="match status" value="1"/>
</dbReference>
<feature type="transmembrane region" description="Helical" evidence="7">
    <location>
        <begin position="81"/>
        <end position="101"/>
    </location>
</feature>
<dbReference type="GO" id="GO:0005384">
    <property type="term" value="F:manganese ion transmembrane transporter activity"/>
    <property type="evidence" value="ECO:0007669"/>
    <property type="project" value="TreeGrafter"/>
</dbReference>
<name>A0A848IRX2_9BACT</name>
<keyword evidence="5 7" id="KW-1133">Transmembrane helix</keyword>
<feature type="transmembrane region" description="Helical" evidence="7">
    <location>
        <begin position="348"/>
        <end position="370"/>
    </location>
</feature>
<feature type="transmembrane region" description="Helical" evidence="7">
    <location>
        <begin position="121"/>
        <end position="143"/>
    </location>
</feature>
<feature type="transmembrane region" description="Helical" evidence="7">
    <location>
        <begin position="325"/>
        <end position="342"/>
    </location>
</feature>
<comment type="caution">
    <text evidence="8">The sequence shown here is derived from an EMBL/GenBank/DDBJ whole genome shotgun (WGS) entry which is preliminary data.</text>
</comment>
<feature type="transmembrane region" description="Helical" evidence="7">
    <location>
        <begin position="382"/>
        <end position="401"/>
    </location>
</feature>
<dbReference type="AlphaFoldDB" id="A0A848IRX2"/>